<evidence type="ECO:0000256" key="1">
    <source>
        <dbReference type="SAM" id="Phobius"/>
    </source>
</evidence>
<dbReference type="RefSeq" id="WP_326085699.1">
    <property type="nucleotide sequence ID" value="NZ_JARLKZ010000002.1"/>
</dbReference>
<protein>
    <submittedName>
        <fullName evidence="2">Uncharacterized protein</fullName>
    </submittedName>
</protein>
<keyword evidence="1" id="KW-1133">Transmembrane helix</keyword>
<feature type="transmembrane region" description="Helical" evidence="1">
    <location>
        <begin position="76"/>
        <end position="94"/>
    </location>
</feature>
<name>A0ABU6GJJ9_9BACL</name>
<gene>
    <name evidence="2" type="ORF">P4H66_03245</name>
</gene>
<feature type="transmembrane region" description="Helical" evidence="1">
    <location>
        <begin position="100"/>
        <end position="118"/>
    </location>
</feature>
<comment type="caution">
    <text evidence="2">The sequence shown here is derived from an EMBL/GenBank/DDBJ whole genome shotgun (WGS) entry which is preliminary data.</text>
</comment>
<dbReference type="Proteomes" id="UP001344632">
    <property type="component" value="Unassembled WGS sequence"/>
</dbReference>
<feature type="transmembrane region" description="Helical" evidence="1">
    <location>
        <begin position="40"/>
        <end position="69"/>
    </location>
</feature>
<evidence type="ECO:0000313" key="3">
    <source>
        <dbReference type="Proteomes" id="UP001344632"/>
    </source>
</evidence>
<feature type="transmembrane region" description="Helical" evidence="1">
    <location>
        <begin position="9"/>
        <end position="28"/>
    </location>
</feature>
<proteinExistence type="predicted"/>
<organism evidence="2 3">
    <name type="scientific">Paenibacillus dokdonensis</name>
    <dbReference type="NCBI Taxonomy" id="2567944"/>
    <lineage>
        <taxon>Bacteria</taxon>
        <taxon>Bacillati</taxon>
        <taxon>Bacillota</taxon>
        <taxon>Bacilli</taxon>
        <taxon>Bacillales</taxon>
        <taxon>Paenibacillaceae</taxon>
        <taxon>Paenibacillus</taxon>
    </lineage>
</organism>
<keyword evidence="1" id="KW-0812">Transmembrane</keyword>
<sequence length="124" mass="14123">MKSSNKELLLNLFIGSPILTIIWAFIAIRMEDHSLISYGPFFSAILAVLVLYPYHLCISIIHYLFVLWIKNRTLRLVVFQMLGLIAAGSLSYYLKSGWVAVPVYSSFIIFSVISFVGSKRRDSK</sequence>
<keyword evidence="1" id="KW-0472">Membrane</keyword>
<reference evidence="2 3" key="1">
    <citation type="submission" date="2023-03" db="EMBL/GenBank/DDBJ databases">
        <title>Bacillus Genome Sequencing.</title>
        <authorList>
            <person name="Dunlap C."/>
        </authorList>
    </citation>
    <scope>NUCLEOTIDE SEQUENCE [LARGE SCALE GENOMIC DNA]</scope>
    <source>
        <strain evidence="2 3">BD-525</strain>
    </source>
</reference>
<evidence type="ECO:0000313" key="2">
    <source>
        <dbReference type="EMBL" id="MEC0238885.1"/>
    </source>
</evidence>
<keyword evidence="3" id="KW-1185">Reference proteome</keyword>
<accession>A0ABU6GJJ9</accession>
<dbReference type="EMBL" id="JARLKZ010000002">
    <property type="protein sequence ID" value="MEC0238885.1"/>
    <property type="molecule type" value="Genomic_DNA"/>
</dbReference>